<proteinExistence type="predicted"/>
<dbReference type="Proteomes" id="UP001060112">
    <property type="component" value="Chromosome"/>
</dbReference>
<gene>
    <name evidence="1" type="ORF">NMU03_05460</name>
</gene>
<dbReference type="EMBL" id="CP101620">
    <property type="protein sequence ID" value="UTY40240.1"/>
    <property type="molecule type" value="Genomic_DNA"/>
</dbReference>
<organism evidence="1 2">
    <name type="scientific">Allocoprobacillus halotolerans</name>
    <dbReference type="NCBI Taxonomy" id="2944914"/>
    <lineage>
        <taxon>Bacteria</taxon>
        <taxon>Bacillati</taxon>
        <taxon>Bacillota</taxon>
        <taxon>Erysipelotrichia</taxon>
        <taxon>Erysipelotrichales</taxon>
        <taxon>Erysipelotrichaceae</taxon>
        <taxon>Allocoprobacillus</taxon>
    </lineage>
</organism>
<evidence type="ECO:0000313" key="1">
    <source>
        <dbReference type="EMBL" id="UTY40240.1"/>
    </source>
</evidence>
<protein>
    <submittedName>
        <fullName evidence="1">Uncharacterized protein</fullName>
    </submittedName>
</protein>
<keyword evidence="2" id="KW-1185">Reference proteome</keyword>
<accession>A0ABY5I5I7</accession>
<name>A0ABY5I5I7_9FIRM</name>
<evidence type="ECO:0000313" key="2">
    <source>
        <dbReference type="Proteomes" id="UP001060112"/>
    </source>
</evidence>
<reference evidence="1" key="1">
    <citation type="submission" date="2022-07" db="EMBL/GenBank/DDBJ databases">
        <title>Faecal culturing of patients with breast cancer.</title>
        <authorList>
            <person name="Teng N.M.Y."/>
            <person name="Kiu R."/>
            <person name="Evans R."/>
            <person name="Baker D.J."/>
            <person name="Zenner C."/>
            <person name="Robinson S.D."/>
            <person name="Hall L.J."/>
        </authorList>
    </citation>
    <scope>NUCLEOTIDE SEQUENCE</scope>
    <source>
        <strain evidence="1">LH1062</strain>
    </source>
</reference>
<dbReference type="RefSeq" id="WP_290141664.1">
    <property type="nucleotide sequence ID" value="NZ_CP101620.1"/>
</dbReference>
<sequence length="139" mass="15005">MKKLLKASLLSFVLLLTGIVSVGAISWSGEEVFIIPSWGAWSAATKTTKTKNTSCSYGYMEAIRDDTGLSKYGDFVKASATTTRVTKDYYKIHVNNLTKMHYTSSNASSKSLNIKARASGENFEPSAGTAITAKFSAVN</sequence>